<dbReference type="AlphaFoldDB" id="A0A2U2HMQ4"/>
<dbReference type="OrthoDB" id="9816539at2"/>
<feature type="domain" description="Plasmid pRiA4b Orf3-like" evidence="2">
    <location>
        <begin position="25"/>
        <end position="139"/>
    </location>
</feature>
<dbReference type="InterPro" id="IPR024047">
    <property type="entry name" value="MM3350-like_sf"/>
</dbReference>
<dbReference type="InterPro" id="IPR012912">
    <property type="entry name" value="Plasmid_pRiA4b_Orf3-like"/>
</dbReference>
<accession>A0A2U2HMQ4</accession>
<dbReference type="EMBL" id="PXWF02000139">
    <property type="protein sequence ID" value="PWF48804.1"/>
    <property type="molecule type" value="Genomic_DNA"/>
</dbReference>
<protein>
    <recommendedName>
        <fullName evidence="2">Plasmid pRiA4b Orf3-like domain-containing protein</fullName>
    </recommendedName>
</protein>
<evidence type="ECO:0000313" key="4">
    <source>
        <dbReference type="Proteomes" id="UP000241421"/>
    </source>
</evidence>
<gene>
    <name evidence="3" type="ORF">C7C56_010035</name>
</gene>
<dbReference type="Pfam" id="PF07929">
    <property type="entry name" value="PRiA4_ORF3"/>
    <property type="match status" value="1"/>
</dbReference>
<dbReference type="SUPFAM" id="SSF159941">
    <property type="entry name" value="MM3350-like"/>
    <property type="match status" value="1"/>
</dbReference>
<evidence type="ECO:0000259" key="2">
    <source>
        <dbReference type="Pfam" id="PF07929"/>
    </source>
</evidence>
<name>A0A2U2HMQ4_9BURK</name>
<dbReference type="Proteomes" id="UP000241421">
    <property type="component" value="Unassembled WGS sequence"/>
</dbReference>
<sequence length="157" mass="17896">MSGIFTLSIECVGGMHLKGPYRFMIEAPVELTLGDLASHILGMVDFDGDHLAVFYLANGPRGRKTWFTPNGEWDDDDAHVMDMRLSAVFPLPKHKKLYFFYDFGASWCFQITKRGKETKRQPEIEYPCIVSETGLKPKEFGDDEDWDGDDKEESSCD</sequence>
<evidence type="ECO:0000313" key="3">
    <source>
        <dbReference type="EMBL" id="PWF48804.1"/>
    </source>
</evidence>
<evidence type="ECO:0000256" key="1">
    <source>
        <dbReference type="SAM" id="MobiDB-lite"/>
    </source>
</evidence>
<reference evidence="3 4" key="1">
    <citation type="submission" date="2018-04" db="EMBL/GenBank/DDBJ databases">
        <title>Massilia violaceinigra sp. nov., a novel purple-pigmented bacterium isolated from Tianshan glacier, Xinjiang, China.</title>
        <authorList>
            <person name="Wang H."/>
        </authorList>
    </citation>
    <scope>NUCLEOTIDE SEQUENCE [LARGE SCALE GENOMIC DNA]</scope>
    <source>
        <strain evidence="3 4">B448-2</strain>
    </source>
</reference>
<organism evidence="3 4">
    <name type="scientific">Massilia glaciei</name>
    <dbReference type="NCBI Taxonomy" id="1524097"/>
    <lineage>
        <taxon>Bacteria</taxon>
        <taxon>Pseudomonadati</taxon>
        <taxon>Pseudomonadota</taxon>
        <taxon>Betaproteobacteria</taxon>
        <taxon>Burkholderiales</taxon>
        <taxon>Oxalobacteraceae</taxon>
        <taxon>Telluria group</taxon>
        <taxon>Massilia</taxon>
    </lineage>
</organism>
<keyword evidence="4" id="KW-1185">Reference proteome</keyword>
<dbReference type="RefSeq" id="WP_106757292.1">
    <property type="nucleotide sequence ID" value="NZ_PXWF02000139.1"/>
</dbReference>
<feature type="compositionally biased region" description="Acidic residues" evidence="1">
    <location>
        <begin position="141"/>
        <end position="157"/>
    </location>
</feature>
<dbReference type="Gene3D" id="3.10.290.30">
    <property type="entry name" value="MM3350-like"/>
    <property type="match status" value="1"/>
</dbReference>
<feature type="region of interest" description="Disordered" evidence="1">
    <location>
        <begin position="135"/>
        <end position="157"/>
    </location>
</feature>
<comment type="caution">
    <text evidence="3">The sequence shown here is derived from an EMBL/GenBank/DDBJ whole genome shotgun (WGS) entry which is preliminary data.</text>
</comment>
<proteinExistence type="predicted"/>